<keyword evidence="1" id="KW-1133">Transmembrane helix</keyword>
<evidence type="ECO:0000313" key="2">
    <source>
        <dbReference type="EMBL" id="MDF3871048.1"/>
    </source>
</evidence>
<protein>
    <recommendedName>
        <fullName evidence="4">GAF domain-containing protein</fullName>
    </recommendedName>
</protein>
<accession>A0AAW6PMN0</accession>
<comment type="caution">
    <text evidence="2">The sequence shown here is derived from an EMBL/GenBank/DDBJ whole genome shotgun (WGS) entry which is preliminary data.</text>
</comment>
<sequence>MDDWQVTKRKIWATAKACLFWTGRQIKKVFMGMCMLVGTTWGSMIIALLTIGSAAMISVMSGDIKNEYTAVHTWPEFFATNYLWPSIQLSIAAVILVFLREVGVVTSTRKKEKELQDRLTTMPPKQFLAAYSDAMIDIRQLYEGLLEEGAPPLTRKGLAGDIRMMLTKILVLAQNWDSAPSETYRANIMMIEEDKDLIRKEYSNQVNDSPFFLFNSNIDARLDNADGILHITDLELSTLVGAQVLAKPDTDIVPICFPFKMDASDHAKSHPNLPGGPVAVSTMASQYIEDSRTHFKQWLDDEALQNPHITEHYKTTISRYYNSHRYATSILSIPLVSRNNGEGMPHPIGCLNIYNNKANILMGDSRNAQFVQLLQPICAYLHDMIFLYRETNDMEAS</sequence>
<dbReference type="Proteomes" id="UP001217741">
    <property type="component" value="Unassembled WGS sequence"/>
</dbReference>
<organism evidence="2 3">
    <name type="scientific">Pseudomonas putida</name>
    <name type="common">Arthrobacter siderocapsulatus</name>
    <dbReference type="NCBI Taxonomy" id="303"/>
    <lineage>
        <taxon>Bacteria</taxon>
        <taxon>Pseudomonadati</taxon>
        <taxon>Pseudomonadota</taxon>
        <taxon>Gammaproteobacteria</taxon>
        <taxon>Pseudomonadales</taxon>
        <taxon>Pseudomonadaceae</taxon>
        <taxon>Pseudomonas</taxon>
    </lineage>
</organism>
<keyword evidence="1" id="KW-0472">Membrane</keyword>
<evidence type="ECO:0008006" key="4">
    <source>
        <dbReference type="Google" id="ProtNLM"/>
    </source>
</evidence>
<dbReference type="EMBL" id="JARJLO010000172">
    <property type="protein sequence ID" value="MDF3871048.1"/>
    <property type="molecule type" value="Genomic_DNA"/>
</dbReference>
<keyword evidence="1" id="KW-0812">Transmembrane</keyword>
<feature type="transmembrane region" description="Helical" evidence="1">
    <location>
        <begin position="82"/>
        <end position="103"/>
    </location>
</feature>
<evidence type="ECO:0000313" key="3">
    <source>
        <dbReference type="Proteomes" id="UP001217741"/>
    </source>
</evidence>
<reference evidence="2" key="1">
    <citation type="submission" date="2023-03" db="EMBL/GenBank/DDBJ databases">
        <title>Draft assemblies of triclosan tolerant bacteria isolated from returned activated sludge.</title>
        <authorList>
            <person name="Van Hamelsveld S."/>
        </authorList>
    </citation>
    <scope>NUCLEOTIDE SEQUENCE</scope>
    <source>
        <strain evidence="2">GW210012_S60</strain>
    </source>
</reference>
<dbReference type="AlphaFoldDB" id="A0AAW6PMN0"/>
<name>A0AAW6PMN0_PSEPU</name>
<gene>
    <name evidence="2" type="ORF">P3W50_11240</name>
</gene>
<dbReference type="RefSeq" id="WP_141745075.1">
    <property type="nucleotide sequence ID" value="NZ_BQII01000089.1"/>
</dbReference>
<proteinExistence type="predicted"/>
<evidence type="ECO:0000256" key="1">
    <source>
        <dbReference type="SAM" id="Phobius"/>
    </source>
</evidence>
<feature type="transmembrane region" description="Helical" evidence="1">
    <location>
        <begin position="29"/>
        <end position="62"/>
    </location>
</feature>